<gene>
    <name evidence="2" type="ORF">DERF_007357</name>
</gene>
<keyword evidence="3" id="KW-1185">Reference proteome</keyword>
<protein>
    <submittedName>
        <fullName evidence="2">Uncharacterized protein</fullName>
    </submittedName>
</protein>
<reference evidence="2" key="1">
    <citation type="submission" date="2013-05" db="EMBL/GenBank/DDBJ databases">
        <authorList>
            <person name="Yim A.K.Y."/>
            <person name="Chan T.F."/>
            <person name="Ji K.M."/>
            <person name="Liu X.Y."/>
            <person name="Zhou J.W."/>
            <person name="Li R.Q."/>
            <person name="Yang K.Y."/>
            <person name="Li J."/>
            <person name="Li M."/>
            <person name="Law P.T.W."/>
            <person name="Wu Y.L."/>
            <person name="Cai Z.L."/>
            <person name="Qin H."/>
            <person name="Bao Y."/>
            <person name="Leung R.K.K."/>
            <person name="Ng P.K.S."/>
            <person name="Zou J."/>
            <person name="Zhong X.J."/>
            <person name="Ran P.X."/>
            <person name="Zhong N.S."/>
            <person name="Liu Z.G."/>
            <person name="Tsui S.K.W."/>
        </authorList>
    </citation>
    <scope>NUCLEOTIDE SEQUENCE</scope>
    <source>
        <strain evidence="2">Derf</strain>
        <tissue evidence="2">Whole organism</tissue>
    </source>
</reference>
<evidence type="ECO:0000313" key="3">
    <source>
        <dbReference type="Proteomes" id="UP000790347"/>
    </source>
</evidence>
<dbReference type="AlphaFoldDB" id="A0A922L7W9"/>
<name>A0A922L7W9_DERFA</name>
<feature type="region of interest" description="Disordered" evidence="1">
    <location>
        <begin position="173"/>
        <end position="195"/>
    </location>
</feature>
<evidence type="ECO:0000256" key="1">
    <source>
        <dbReference type="SAM" id="MobiDB-lite"/>
    </source>
</evidence>
<proteinExistence type="predicted"/>
<comment type="caution">
    <text evidence="2">The sequence shown here is derived from an EMBL/GenBank/DDBJ whole genome shotgun (WGS) entry which is preliminary data.</text>
</comment>
<reference evidence="2" key="2">
    <citation type="journal article" date="2022" name="Res Sq">
        <title>Comparative Genomics Reveals Insights into the Divergent Evolution of Astigmatic Mites and Household Pest Adaptations.</title>
        <authorList>
            <person name="Xiong Q."/>
            <person name="Wan A.T.-Y."/>
            <person name="Liu X.-Y."/>
            <person name="Fung C.S.-H."/>
            <person name="Xiao X."/>
            <person name="Malainual N."/>
            <person name="Hou J."/>
            <person name="Wang L."/>
            <person name="Wang M."/>
            <person name="Yang K."/>
            <person name="Cui Y."/>
            <person name="Leung E."/>
            <person name="Nong W."/>
            <person name="Shin S.-K."/>
            <person name="Au S."/>
            <person name="Jeong K.Y."/>
            <person name="Chew F.T."/>
            <person name="Hui J."/>
            <person name="Leung T.F."/>
            <person name="Tungtrongchitr A."/>
            <person name="Zhong N."/>
            <person name="Liu Z."/>
            <person name="Tsui S."/>
        </authorList>
    </citation>
    <scope>NUCLEOTIDE SEQUENCE</scope>
    <source>
        <strain evidence="2">Derf</strain>
        <tissue evidence="2">Whole organism</tissue>
    </source>
</reference>
<sequence length="271" mass="31162">MGSICSRKSFIGIEDDQKRNAKTMEKFSELSSSIYNSRQGSSSSSSSRSTSKSLSISKTKIIQQPSIQLTSCPRLPHSKPLIPTIRIDKKKMVQILEEENVFRRVVSKIGFNTLKQNHRAQTKHRKSESAIKQQFSKSMCKKILSETIKRRIIESSGGIKSYRNDEYNAKLTTNSKNSLRTKSTTSNPSSPASFKSDISIQSRSLINRKQIGKVKHFPLYIESNAWQLKEKFISKQKKLKRNLYENDREKQYSWFVTNDKKIPTKQTTLKK</sequence>
<accession>A0A922L7W9</accession>
<evidence type="ECO:0000313" key="2">
    <source>
        <dbReference type="EMBL" id="KAH9516627.1"/>
    </source>
</evidence>
<dbReference type="Proteomes" id="UP000790347">
    <property type="component" value="Unassembled WGS sequence"/>
</dbReference>
<feature type="region of interest" description="Disordered" evidence="1">
    <location>
        <begin position="32"/>
        <end position="57"/>
    </location>
</feature>
<organism evidence="2 3">
    <name type="scientific">Dermatophagoides farinae</name>
    <name type="common">American house dust mite</name>
    <dbReference type="NCBI Taxonomy" id="6954"/>
    <lineage>
        <taxon>Eukaryota</taxon>
        <taxon>Metazoa</taxon>
        <taxon>Ecdysozoa</taxon>
        <taxon>Arthropoda</taxon>
        <taxon>Chelicerata</taxon>
        <taxon>Arachnida</taxon>
        <taxon>Acari</taxon>
        <taxon>Acariformes</taxon>
        <taxon>Sarcoptiformes</taxon>
        <taxon>Astigmata</taxon>
        <taxon>Psoroptidia</taxon>
        <taxon>Analgoidea</taxon>
        <taxon>Pyroglyphidae</taxon>
        <taxon>Dermatophagoidinae</taxon>
        <taxon>Dermatophagoides</taxon>
    </lineage>
</organism>
<dbReference type="EMBL" id="ASGP02000003">
    <property type="protein sequence ID" value="KAH9516627.1"/>
    <property type="molecule type" value="Genomic_DNA"/>
</dbReference>